<evidence type="ECO:0000313" key="3">
    <source>
        <dbReference type="EMBL" id="GAA0879462.1"/>
    </source>
</evidence>
<keyword evidence="4" id="KW-1185">Reference proteome</keyword>
<dbReference type="Pfam" id="PF13505">
    <property type="entry name" value="OMP_b-brl"/>
    <property type="match status" value="1"/>
</dbReference>
<evidence type="ECO:0000256" key="1">
    <source>
        <dbReference type="ARBA" id="ARBA00022729"/>
    </source>
</evidence>
<reference evidence="3 4" key="1">
    <citation type="journal article" date="2019" name="Int. J. Syst. Evol. Microbiol.">
        <title>The Global Catalogue of Microorganisms (GCM) 10K type strain sequencing project: providing services to taxonomists for standard genome sequencing and annotation.</title>
        <authorList>
            <consortium name="The Broad Institute Genomics Platform"/>
            <consortium name="The Broad Institute Genome Sequencing Center for Infectious Disease"/>
            <person name="Wu L."/>
            <person name="Ma J."/>
        </authorList>
    </citation>
    <scope>NUCLEOTIDE SEQUENCE [LARGE SCALE GENOMIC DNA]</scope>
    <source>
        <strain evidence="3 4">JCM 16112</strain>
    </source>
</reference>
<dbReference type="Gene3D" id="2.40.160.20">
    <property type="match status" value="1"/>
</dbReference>
<organism evidence="3 4">
    <name type="scientific">Algoriphagus jejuensis</name>
    <dbReference type="NCBI Taxonomy" id="419934"/>
    <lineage>
        <taxon>Bacteria</taxon>
        <taxon>Pseudomonadati</taxon>
        <taxon>Bacteroidota</taxon>
        <taxon>Cytophagia</taxon>
        <taxon>Cytophagales</taxon>
        <taxon>Cyclobacteriaceae</taxon>
        <taxon>Algoriphagus</taxon>
    </lineage>
</organism>
<dbReference type="EMBL" id="BAAAFI010000013">
    <property type="protein sequence ID" value="GAA0879462.1"/>
    <property type="molecule type" value="Genomic_DNA"/>
</dbReference>
<name>A0ABN1N1P8_9BACT</name>
<dbReference type="SUPFAM" id="SSF56925">
    <property type="entry name" value="OMPA-like"/>
    <property type="match status" value="1"/>
</dbReference>
<gene>
    <name evidence="3" type="ORF">GCM10009119_24300</name>
</gene>
<keyword evidence="1" id="KW-0732">Signal</keyword>
<feature type="domain" description="Outer membrane protein beta-barrel" evidence="2">
    <location>
        <begin position="247"/>
        <end position="408"/>
    </location>
</feature>
<proteinExistence type="predicted"/>
<evidence type="ECO:0000259" key="2">
    <source>
        <dbReference type="Pfam" id="PF13505"/>
    </source>
</evidence>
<evidence type="ECO:0000313" key="4">
    <source>
        <dbReference type="Proteomes" id="UP001500469"/>
    </source>
</evidence>
<comment type="caution">
    <text evidence="3">The sequence shown here is derived from an EMBL/GenBank/DDBJ whole genome shotgun (WGS) entry which is preliminary data.</text>
</comment>
<dbReference type="Proteomes" id="UP001500469">
    <property type="component" value="Unassembled WGS sequence"/>
</dbReference>
<protein>
    <recommendedName>
        <fullName evidence="2">Outer membrane protein beta-barrel domain-containing protein</fullName>
    </recommendedName>
</protein>
<dbReference type="InterPro" id="IPR027385">
    <property type="entry name" value="Beta-barrel_OMP"/>
</dbReference>
<dbReference type="InterPro" id="IPR011250">
    <property type="entry name" value="OMP/PagP_B-barrel"/>
</dbReference>
<sequence length="408" mass="46460">MCQWFEFGLELVFLVILNPVHPNFPILKISAFRWQDQFGKFLLTLGLGLFLYLPSFGQVPLKKDYIVIADTALSQGVVRDIPAMDNTVIYFARSKKQAFQRLSVEEVSEFRISERHFFRKEIPKGGGQRVVFLEKLRHAVPEATLWKLNGETPVYYVETASGMEVLGTSYRETLAASLDNPLLVPLIELTKPNDLSLEYLSRTANTIEKPRTFSRIFVLTPFVGYSRQTVGLLVPDSSEEIKITGSSPALGVNGEAFLTFSRNLSLNVGLTWTQFDAQDFFVYEQGVNRLESDVYLDFTLLQVPVAARYYFDLEPNKWRLYGEVGYSYAIPSYDKLGVYQGKFELEEVVTSRKSFEMSDSFSGVSYGVGVERYLSKHRGLVFGLRQFKVSGDENEFVQGLTFQLGYKF</sequence>
<accession>A0ABN1N1P8</accession>